<dbReference type="Proteomes" id="UP000183417">
    <property type="component" value="Unassembled WGS sequence"/>
</dbReference>
<evidence type="ECO:0000256" key="2">
    <source>
        <dbReference type="ARBA" id="ARBA00019232"/>
    </source>
</evidence>
<dbReference type="GO" id="GO:0004252">
    <property type="term" value="F:serine-type endopeptidase activity"/>
    <property type="evidence" value="ECO:0007669"/>
    <property type="project" value="InterPro"/>
</dbReference>
<proteinExistence type="inferred from homology"/>
<dbReference type="Pfam" id="PF10502">
    <property type="entry name" value="Peptidase_S26"/>
    <property type="match status" value="1"/>
</dbReference>
<keyword evidence="3" id="KW-0645">Protease</keyword>
<keyword evidence="3" id="KW-0378">Hydrolase</keyword>
<dbReference type="GO" id="GO:0006465">
    <property type="term" value="P:signal peptide processing"/>
    <property type="evidence" value="ECO:0007669"/>
    <property type="project" value="InterPro"/>
</dbReference>
<evidence type="ECO:0000313" key="6">
    <source>
        <dbReference type="Proteomes" id="UP000183417"/>
    </source>
</evidence>
<name>A0A1H3UKU6_9BURK</name>
<reference evidence="5 6" key="1">
    <citation type="submission" date="2016-10" db="EMBL/GenBank/DDBJ databases">
        <authorList>
            <person name="de Groot N.N."/>
        </authorList>
    </citation>
    <scope>NUCLEOTIDE SEQUENCE [LARGE SCALE GENOMIC DNA]</scope>
    <source>
        <strain evidence="5 6">LMG 24775</strain>
    </source>
</reference>
<comment type="catalytic activity">
    <reaction evidence="3">
        <text>Cleavage of hydrophobic, N-terminal signal or leader sequences from secreted and periplasmic proteins.</text>
        <dbReference type="EC" id="3.4.21.89"/>
    </reaction>
</comment>
<dbReference type="InterPro" id="IPR000223">
    <property type="entry name" value="Pept_S26A_signal_pept_1"/>
</dbReference>
<dbReference type="InterPro" id="IPR019533">
    <property type="entry name" value="Peptidase_S26"/>
</dbReference>
<feature type="domain" description="Peptidase S26" evidence="4">
    <location>
        <begin position="60"/>
        <end position="172"/>
    </location>
</feature>
<dbReference type="EC" id="3.4.21.89" evidence="3"/>
<dbReference type="GeneID" id="94689014"/>
<evidence type="ECO:0000313" key="5">
    <source>
        <dbReference type="EMBL" id="SDZ62465.1"/>
    </source>
</evidence>
<dbReference type="SUPFAM" id="SSF51306">
    <property type="entry name" value="LexA/Signal peptidase"/>
    <property type="match status" value="1"/>
</dbReference>
<dbReference type="Gene3D" id="2.10.109.10">
    <property type="entry name" value="Umud Fragment, subunit A"/>
    <property type="match status" value="1"/>
</dbReference>
<dbReference type="EMBL" id="FNPE01000049">
    <property type="protein sequence ID" value="SDZ62465.1"/>
    <property type="molecule type" value="Genomic_DNA"/>
</dbReference>
<organism evidence="5 6">
    <name type="scientific">Delftia lacustris</name>
    <dbReference type="NCBI Taxonomy" id="558537"/>
    <lineage>
        <taxon>Bacteria</taxon>
        <taxon>Pseudomonadati</taxon>
        <taxon>Pseudomonadota</taxon>
        <taxon>Betaproteobacteria</taxon>
        <taxon>Burkholderiales</taxon>
        <taxon>Comamonadaceae</taxon>
        <taxon>Delftia</taxon>
    </lineage>
</organism>
<accession>A0A1H3UKU6</accession>
<dbReference type="PANTHER" id="PTHR43390:SF1">
    <property type="entry name" value="CHLOROPLAST PROCESSING PEPTIDASE"/>
    <property type="match status" value="1"/>
</dbReference>
<comment type="similarity">
    <text evidence="1 3">Belongs to the peptidase S26 family.</text>
</comment>
<dbReference type="InterPro" id="IPR036286">
    <property type="entry name" value="LexA/Signal_pep-like_sf"/>
</dbReference>
<comment type="subcellular location">
    <subcellularLocation>
        <location evidence="3">Membrane</location>
        <topology evidence="3">Single-pass type II membrane protein</topology>
    </subcellularLocation>
</comment>
<dbReference type="PANTHER" id="PTHR43390">
    <property type="entry name" value="SIGNAL PEPTIDASE I"/>
    <property type="match status" value="1"/>
</dbReference>
<evidence type="ECO:0000256" key="3">
    <source>
        <dbReference type="RuleBase" id="RU362042"/>
    </source>
</evidence>
<protein>
    <recommendedName>
        <fullName evidence="2 3">Signal peptidase I</fullName>
        <ecNumber evidence="3">3.4.21.89</ecNumber>
    </recommendedName>
</protein>
<dbReference type="NCBIfam" id="TIGR02227">
    <property type="entry name" value="sigpep_I_bact"/>
    <property type="match status" value="1"/>
</dbReference>
<dbReference type="AlphaFoldDB" id="A0A1H3UKU6"/>
<dbReference type="RefSeq" id="WP_232244065.1">
    <property type="nucleotide sequence ID" value="NZ_CP065749.1"/>
</dbReference>
<dbReference type="GO" id="GO:0009003">
    <property type="term" value="F:signal peptidase activity"/>
    <property type="evidence" value="ECO:0007669"/>
    <property type="project" value="UniProtKB-EC"/>
</dbReference>
<evidence type="ECO:0000256" key="1">
    <source>
        <dbReference type="ARBA" id="ARBA00009370"/>
    </source>
</evidence>
<gene>
    <name evidence="5" type="ORF">SAMN05421547_1498</name>
</gene>
<evidence type="ECO:0000259" key="4">
    <source>
        <dbReference type="Pfam" id="PF10502"/>
    </source>
</evidence>
<sequence>MKSWMRKFFRVWLVTNAVSIALITLGLWLSGLRIGIDVQRLIGEPACMPSLVYIWNPGLSEPAKVGHYILARMPATGLGVGARPGDRIVKRVRAVAGDTVKVEGTELYINGKHQEDDRLWLAKSIPGKAPGDFDREVTLGDGELFLMGTTKESFDSRYWGPVKREAILGSAIPLF</sequence>
<dbReference type="GO" id="GO:0016020">
    <property type="term" value="C:membrane"/>
    <property type="evidence" value="ECO:0007669"/>
    <property type="project" value="UniProtKB-SubCell"/>
</dbReference>